<dbReference type="FunFam" id="6.10.140.2150:FF:000001">
    <property type="entry name" value="Sphingosine-1-phosphate lyase 1"/>
    <property type="match status" value="1"/>
</dbReference>
<evidence type="ECO:0000256" key="7">
    <source>
        <dbReference type="ARBA" id="ARBA00022898"/>
    </source>
</evidence>
<dbReference type="GO" id="GO:0019752">
    <property type="term" value="P:carboxylic acid metabolic process"/>
    <property type="evidence" value="ECO:0007669"/>
    <property type="project" value="InterPro"/>
</dbReference>
<dbReference type="EnsemblMetazoa" id="XM_022799984">
    <property type="protein sequence ID" value="XP_022655719"/>
    <property type="gene ID" value="LOC111248151"/>
</dbReference>
<evidence type="ECO:0000256" key="8">
    <source>
        <dbReference type="ARBA" id="ARBA00022919"/>
    </source>
</evidence>
<comment type="pathway">
    <text evidence="3">Lipid metabolism; sphingolipid metabolism.</text>
</comment>
<dbReference type="GO" id="GO:0030170">
    <property type="term" value="F:pyridoxal phosphate binding"/>
    <property type="evidence" value="ECO:0007669"/>
    <property type="project" value="InterPro"/>
</dbReference>
<evidence type="ECO:0000256" key="5">
    <source>
        <dbReference type="ARBA" id="ARBA00022692"/>
    </source>
</evidence>
<evidence type="ECO:0000256" key="4">
    <source>
        <dbReference type="ARBA" id="ARBA00004991"/>
    </source>
</evidence>
<name>A0A7M7JQV0_VARDE</name>
<dbReference type="CTD" id="46059"/>
<comment type="cofactor">
    <cofactor evidence="1 16 17">
        <name>pyridoxal 5'-phosphate</name>
        <dbReference type="ChEBI" id="CHEBI:597326"/>
    </cofactor>
</comment>
<sequence length="580" mass="65435">MTDLWNATFEQLDILRGINISSNDKKLVNVGMLVLKTLSAVVSLAKKQVNQELQGVEPVYLVAITAFFFILIAWIRKLITYNDFVPSNKRTGWLERIRKLPFLRCIVERQLKLVGRNIEKDLKKDFVNSPFKTVLPQQGHDVVTIVNEVRDYLNLSKINWKTGSVSGAIYSPNDLSCEQLMLQVYQMTMKSNHLHADVFSGVRKMEAELIRWVINLFNGDAECCGSISSGGTESILLACKAYRDFAMKTRGIVRPEIVIPVTAHAAFDKAADWLQLEIRKVPIDPKTMKVDTRKMRKMMSRNVVMIVGSAPNYPHGIVDPIEEIAQIGERWNVPVHVDCCLGGFIMPFMDSAGFPVQPFDFRLKGVTSISADTHKYAMAPKGTSVIMYSNKKYLHCQFSVAQDWPGGIYITPTISGSRPGAAVACCWATLRYYGYDGYVRTCAQVITEARKVRDGIREFKELQLLGDPEAMVVAFTSDKLNIFELNSRLGVKHWHLNPLQFPSGIHFCFTAIHTQNNVAERFLKDLRETVSDMLKEPSSEVSPQAAVYGLAQTIPDRSLVKEILFNYMDVVYSTEDYKGS</sequence>
<dbReference type="Gene3D" id="3.90.1150.10">
    <property type="entry name" value="Aspartate Aminotransferase, domain 1"/>
    <property type="match status" value="1"/>
</dbReference>
<keyword evidence="8" id="KW-0746">Sphingolipid metabolism</keyword>
<feature type="modified residue" description="N6-(pyridoxal phosphate)lysine" evidence="16">
    <location>
        <position position="375"/>
    </location>
</feature>
<dbReference type="GeneID" id="111248151"/>
<dbReference type="FunCoup" id="A0A7M7JQV0">
    <property type="interactions" value="1178"/>
</dbReference>
<evidence type="ECO:0000313" key="19">
    <source>
        <dbReference type="EnsemblMetazoa" id="XP_022655721"/>
    </source>
</evidence>
<dbReference type="SUPFAM" id="SSF53383">
    <property type="entry name" value="PLP-dependent transferases"/>
    <property type="match status" value="1"/>
</dbReference>
<reference evidence="19" key="1">
    <citation type="submission" date="2021-01" db="UniProtKB">
        <authorList>
            <consortium name="EnsemblMetazoa"/>
        </authorList>
    </citation>
    <scope>IDENTIFICATION</scope>
</reference>
<keyword evidence="10" id="KW-0443">Lipid metabolism</keyword>
<dbReference type="KEGG" id="vde:111248151"/>
<comment type="pathway">
    <text evidence="4">Sphingolipid metabolism.</text>
</comment>
<evidence type="ECO:0000256" key="9">
    <source>
        <dbReference type="ARBA" id="ARBA00022989"/>
    </source>
</evidence>
<keyword evidence="7 16" id="KW-0663">Pyridoxal phosphate</keyword>
<dbReference type="RefSeq" id="XP_022655721.1">
    <property type="nucleotide sequence ID" value="XM_022799986.1"/>
</dbReference>
<evidence type="ECO:0000256" key="15">
    <source>
        <dbReference type="ARBA" id="ARBA00042568"/>
    </source>
</evidence>
<evidence type="ECO:0000256" key="6">
    <source>
        <dbReference type="ARBA" id="ARBA00022824"/>
    </source>
</evidence>
<dbReference type="GO" id="GO:0030149">
    <property type="term" value="P:sphingolipid catabolic process"/>
    <property type="evidence" value="ECO:0007669"/>
    <property type="project" value="TreeGrafter"/>
</dbReference>
<dbReference type="Pfam" id="PF00282">
    <property type="entry name" value="Pyridoxal_deC"/>
    <property type="match status" value="1"/>
</dbReference>
<dbReference type="InterPro" id="IPR015424">
    <property type="entry name" value="PyrdxlP-dep_Trfase"/>
</dbReference>
<dbReference type="EnsemblMetazoa" id="XM_022799986">
    <property type="protein sequence ID" value="XP_022655721"/>
    <property type="gene ID" value="LOC111248151"/>
</dbReference>
<evidence type="ECO:0000256" key="2">
    <source>
        <dbReference type="ARBA" id="ARBA00004389"/>
    </source>
</evidence>
<dbReference type="Gene3D" id="3.40.640.10">
    <property type="entry name" value="Type I PLP-dependent aspartate aminotransferase-like (Major domain)"/>
    <property type="match status" value="1"/>
</dbReference>
<evidence type="ECO:0000256" key="16">
    <source>
        <dbReference type="PIRSR" id="PIRSR602129-50"/>
    </source>
</evidence>
<keyword evidence="12 17" id="KW-0456">Lyase</keyword>
<organism evidence="19 20">
    <name type="scientific">Varroa destructor</name>
    <name type="common">Honeybee mite</name>
    <dbReference type="NCBI Taxonomy" id="109461"/>
    <lineage>
        <taxon>Eukaryota</taxon>
        <taxon>Metazoa</taxon>
        <taxon>Ecdysozoa</taxon>
        <taxon>Arthropoda</taxon>
        <taxon>Chelicerata</taxon>
        <taxon>Arachnida</taxon>
        <taxon>Acari</taxon>
        <taxon>Parasitiformes</taxon>
        <taxon>Mesostigmata</taxon>
        <taxon>Gamasina</taxon>
        <taxon>Dermanyssoidea</taxon>
        <taxon>Varroidae</taxon>
        <taxon>Varroa</taxon>
    </lineage>
</organism>
<dbReference type="GO" id="GO:0008117">
    <property type="term" value="F:sphinganine-1-phosphate aldolase activity"/>
    <property type="evidence" value="ECO:0007669"/>
    <property type="project" value="UniProtKB-EC"/>
</dbReference>
<evidence type="ECO:0000256" key="14">
    <source>
        <dbReference type="ARBA" id="ARBA00038965"/>
    </source>
</evidence>
<keyword evidence="9 18" id="KW-1133">Transmembrane helix</keyword>
<evidence type="ECO:0000256" key="11">
    <source>
        <dbReference type="ARBA" id="ARBA00023136"/>
    </source>
</evidence>
<evidence type="ECO:0000256" key="13">
    <source>
        <dbReference type="ARBA" id="ARBA00038302"/>
    </source>
</evidence>
<evidence type="ECO:0000256" key="12">
    <source>
        <dbReference type="ARBA" id="ARBA00023239"/>
    </source>
</evidence>
<dbReference type="InterPro" id="IPR002129">
    <property type="entry name" value="PyrdxlP-dep_de-COase"/>
</dbReference>
<keyword evidence="5 18" id="KW-0812">Transmembrane</keyword>
<dbReference type="PANTHER" id="PTHR42735">
    <property type="match status" value="1"/>
</dbReference>
<evidence type="ECO:0000256" key="17">
    <source>
        <dbReference type="RuleBase" id="RU000382"/>
    </source>
</evidence>
<dbReference type="Proteomes" id="UP000594260">
    <property type="component" value="Unplaced"/>
</dbReference>
<dbReference type="InterPro" id="IPR050477">
    <property type="entry name" value="GrpII_AminoAcid_Decarb"/>
</dbReference>
<comment type="subcellular location">
    <subcellularLocation>
        <location evidence="2">Endoplasmic reticulum membrane</location>
        <topology evidence="2">Single-pass membrane protein</topology>
    </subcellularLocation>
</comment>
<evidence type="ECO:0000256" key="3">
    <source>
        <dbReference type="ARBA" id="ARBA00004760"/>
    </source>
</evidence>
<keyword evidence="6" id="KW-0256">Endoplasmic reticulum</keyword>
<feature type="transmembrane region" description="Helical" evidence="18">
    <location>
        <begin position="57"/>
        <end position="75"/>
    </location>
</feature>
<dbReference type="RefSeq" id="XP_022655720.1">
    <property type="nucleotide sequence ID" value="XM_022799985.1"/>
</dbReference>
<dbReference type="FunFam" id="3.40.640.10:FF:000020">
    <property type="entry name" value="sphingosine-1-phosphate lyase 1"/>
    <property type="match status" value="1"/>
</dbReference>
<evidence type="ECO:0000313" key="20">
    <source>
        <dbReference type="Proteomes" id="UP000594260"/>
    </source>
</evidence>
<keyword evidence="11 18" id="KW-0472">Membrane</keyword>
<protein>
    <recommendedName>
        <fullName evidence="14">sphinganine-1-phosphate aldolase</fullName>
        <ecNumber evidence="14">4.1.2.27</ecNumber>
    </recommendedName>
    <alternativeName>
        <fullName evidence="15">Sphingosine-1-phosphate aldolase</fullName>
    </alternativeName>
</protein>
<evidence type="ECO:0000256" key="10">
    <source>
        <dbReference type="ARBA" id="ARBA00023098"/>
    </source>
</evidence>
<dbReference type="OMA" id="AFWQLRG"/>
<dbReference type="AlphaFoldDB" id="A0A7M7JQV0"/>
<dbReference type="PANTHER" id="PTHR42735:SF6">
    <property type="entry name" value="SPHINGOSINE-1-PHOSPHATE LYASE 1"/>
    <property type="match status" value="1"/>
</dbReference>
<dbReference type="Gene3D" id="6.10.140.2150">
    <property type="match status" value="1"/>
</dbReference>
<dbReference type="InParanoid" id="A0A7M7JQV0"/>
<dbReference type="OrthoDB" id="10254570at2759"/>
<keyword evidence="20" id="KW-1185">Reference proteome</keyword>
<proteinExistence type="inferred from homology"/>
<evidence type="ECO:0000256" key="1">
    <source>
        <dbReference type="ARBA" id="ARBA00001933"/>
    </source>
</evidence>
<comment type="similarity">
    <text evidence="13">Belongs to the group II decarboxylase family. Sphingosine-1-phosphate lyase subfamily.</text>
</comment>
<dbReference type="EC" id="4.1.2.27" evidence="14"/>
<evidence type="ECO:0000256" key="18">
    <source>
        <dbReference type="SAM" id="Phobius"/>
    </source>
</evidence>
<dbReference type="InterPro" id="IPR015421">
    <property type="entry name" value="PyrdxlP-dep_Trfase_major"/>
</dbReference>
<dbReference type="InterPro" id="IPR015422">
    <property type="entry name" value="PyrdxlP-dep_Trfase_small"/>
</dbReference>
<dbReference type="EnsemblMetazoa" id="XM_022799985">
    <property type="protein sequence ID" value="XP_022655720"/>
    <property type="gene ID" value="LOC111248151"/>
</dbReference>
<dbReference type="RefSeq" id="XP_022655719.1">
    <property type="nucleotide sequence ID" value="XM_022799984.1"/>
</dbReference>
<dbReference type="GO" id="GO:0005789">
    <property type="term" value="C:endoplasmic reticulum membrane"/>
    <property type="evidence" value="ECO:0007669"/>
    <property type="project" value="UniProtKB-SubCell"/>
</dbReference>
<accession>A0A7M7JQV0</accession>